<proteinExistence type="predicted"/>
<evidence type="ECO:0000256" key="2">
    <source>
        <dbReference type="PROSITE-ProRule" id="PRU00703"/>
    </source>
</evidence>
<dbReference type="Pfam" id="PF00571">
    <property type="entry name" value="CBS"/>
    <property type="match status" value="2"/>
</dbReference>
<dbReference type="Proteomes" id="UP001595979">
    <property type="component" value="Unassembled WGS sequence"/>
</dbReference>
<evidence type="ECO:0000259" key="3">
    <source>
        <dbReference type="PROSITE" id="PS51371"/>
    </source>
</evidence>
<dbReference type="PANTHER" id="PTHR43080">
    <property type="entry name" value="CBS DOMAIN-CONTAINING PROTEIN CBSX3, MITOCHONDRIAL"/>
    <property type="match status" value="1"/>
</dbReference>
<dbReference type="Pfam" id="PF22190">
    <property type="entry name" value="TTHA0829-like_ACT"/>
    <property type="match status" value="1"/>
</dbReference>
<reference evidence="5" key="1">
    <citation type="journal article" date="2019" name="Int. J. Syst. Evol. Microbiol.">
        <title>The Global Catalogue of Microorganisms (GCM) 10K type strain sequencing project: providing services to taxonomists for standard genome sequencing and annotation.</title>
        <authorList>
            <consortium name="The Broad Institute Genomics Platform"/>
            <consortium name="The Broad Institute Genome Sequencing Center for Infectious Disease"/>
            <person name="Wu L."/>
            <person name="Ma J."/>
        </authorList>
    </citation>
    <scope>NUCLEOTIDE SEQUENCE [LARGE SCALE GENOMIC DNA]</scope>
    <source>
        <strain evidence="5">CGMCC 1.15053</strain>
    </source>
</reference>
<dbReference type="SUPFAM" id="SSF54631">
    <property type="entry name" value="CBS-domain pair"/>
    <property type="match status" value="1"/>
</dbReference>
<organism evidence="4 5">
    <name type="scientific">Deinococcus petrolearius</name>
    <dbReference type="NCBI Taxonomy" id="1751295"/>
    <lineage>
        <taxon>Bacteria</taxon>
        <taxon>Thermotogati</taxon>
        <taxon>Deinococcota</taxon>
        <taxon>Deinococci</taxon>
        <taxon>Deinococcales</taxon>
        <taxon>Deinococcaceae</taxon>
        <taxon>Deinococcus</taxon>
    </lineage>
</organism>
<dbReference type="CDD" id="cd04584">
    <property type="entry name" value="CBS_pair_AcuB_like"/>
    <property type="match status" value="1"/>
</dbReference>
<dbReference type="InterPro" id="IPR046342">
    <property type="entry name" value="CBS_dom_sf"/>
</dbReference>
<dbReference type="PROSITE" id="PS51371">
    <property type="entry name" value="CBS"/>
    <property type="match status" value="2"/>
</dbReference>
<evidence type="ECO:0000313" key="4">
    <source>
        <dbReference type="EMBL" id="MFC5847456.1"/>
    </source>
</evidence>
<dbReference type="InterPro" id="IPR000644">
    <property type="entry name" value="CBS_dom"/>
</dbReference>
<keyword evidence="5" id="KW-1185">Reference proteome</keyword>
<sequence>MLVRDWMTAEPVTITPDTPVMDALKIVKEHHFRRLPVVERGELVGITTRKDLKDAMPSRATTLSVWELNYLLSKMTVAEIMARPVVTAQEDEYMEDAALRMQDHHIGGLPVLDRSGRLSGIITTMDILRAFTDILGMKEGGHRLTLDMPDVPGSLERATRAVLPSNIISVASYDTDGPGGNRRFVLRVSGDGVRDVRRRVRDSGITVLD</sequence>
<feature type="domain" description="CBS" evidence="3">
    <location>
        <begin position="7"/>
        <end position="63"/>
    </location>
</feature>
<dbReference type="PANTHER" id="PTHR43080:SF2">
    <property type="entry name" value="CBS DOMAIN-CONTAINING PROTEIN"/>
    <property type="match status" value="1"/>
</dbReference>
<evidence type="ECO:0000313" key="5">
    <source>
        <dbReference type="Proteomes" id="UP001595979"/>
    </source>
</evidence>
<dbReference type="RefSeq" id="WP_380046619.1">
    <property type="nucleotide sequence ID" value="NZ_JBHSOH010000005.1"/>
</dbReference>
<feature type="domain" description="CBS" evidence="3">
    <location>
        <begin position="81"/>
        <end position="139"/>
    </location>
</feature>
<dbReference type="Gene3D" id="3.10.580.10">
    <property type="entry name" value="CBS-domain"/>
    <property type="match status" value="1"/>
</dbReference>
<dbReference type="EMBL" id="JBHSOH010000005">
    <property type="protein sequence ID" value="MFC5847456.1"/>
    <property type="molecule type" value="Genomic_DNA"/>
</dbReference>
<name>A0ABW1DFQ3_9DEIO</name>
<protein>
    <submittedName>
        <fullName evidence="4">CBS and ACT domain-containing protein</fullName>
    </submittedName>
</protein>
<accession>A0ABW1DFQ3</accession>
<gene>
    <name evidence="4" type="ORF">ACFPQ6_03960</name>
</gene>
<dbReference type="SMART" id="SM00116">
    <property type="entry name" value="CBS"/>
    <property type="match status" value="2"/>
</dbReference>
<dbReference type="InterPro" id="IPR051257">
    <property type="entry name" value="Diverse_CBS-Domain"/>
</dbReference>
<comment type="caution">
    <text evidence="4">The sequence shown here is derived from an EMBL/GenBank/DDBJ whole genome shotgun (WGS) entry which is preliminary data.</text>
</comment>
<evidence type="ECO:0000256" key="1">
    <source>
        <dbReference type="ARBA" id="ARBA00023122"/>
    </source>
</evidence>
<keyword evidence="1 2" id="KW-0129">CBS domain</keyword>